<dbReference type="KEGG" id="cvn:111118574"/>
<gene>
    <name evidence="11" type="primary">LOC111118574</name>
</gene>
<sequence>MKTFDFWIFFLASINLQVSNGLGILSLRLVTYSNPDGKSSDGNCCEHIFPIFGCASGDCDPSLEICIHDNTQAGTCSNLQFKAGPYDNTASISFGAKIGALDNPIQLPFQVWKSQFVVSIAVFDDDTDGGHDHIGTVTFTPSKSPGYNGTATAYTENITGGYARLNVVYDVHCRQNYFGEDCSRFCEPDNLHYICDAQGNRVCYRDGQGVTVSRALMTATFQPV</sequence>
<keyword evidence="5" id="KW-1133">Transmembrane helix</keyword>
<dbReference type="SMART" id="SM00051">
    <property type="entry name" value="DSL"/>
    <property type="match status" value="1"/>
</dbReference>
<dbReference type="Pfam" id="PF07657">
    <property type="entry name" value="MNNL"/>
    <property type="match status" value="1"/>
</dbReference>
<dbReference type="OrthoDB" id="6146635at2759"/>
<keyword evidence="4" id="KW-0677">Repeat</keyword>
<dbReference type="InterPro" id="IPR001774">
    <property type="entry name" value="DSL"/>
</dbReference>
<dbReference type="Gene3D" id="2.60.40.3510">
    <property type="match status" value="1"/>
</dbReference>
<dbReference type="GeneID" id="111118574"/>
<evidence type="ECO:0000256" key="4">
    <source>
        <dbReference type="ARBA" id="ARBA00022737"/>
    </source>
</evidence>
<dbReference type="RefSeq" id="XP_022313817.1">
    <property type="nucleotide sequence ID" value="XM_022458109.1"/>
</dbReference>
<keyword evidence="10" id="KW-1185">Reference proteome</keyword>
<evidence type="ECO:0000256" key="2">
    <source>
        <dbReference type="ARBA" id="ARBA00022536"/>
    </source>
</evidence>
<proteinExistence type="predicted"/>
<dbReference type="Proteomes" id="UP000694844">
    <property type="component" value="Chromosome 2"/>
</dbReference>
<keyword evidence="6" id="KW-1015">Disulfide bond</keyword>
<dbReference type="Pfam" id="PF01414">
    <property type="entry name" value="DSL"/>
    <property type="match status" value="1"/>
</dbReference>
<reference evidence="11" key="1">
    <citation type="submission" date="2025-08" db="UniProtKB">
        <authorList>
            <consortium name="RefSeq"/>
        </authorList>
    </citation>
    <scope>IDENTIFICATION</scope>
    <source>
        <tissue evidence="11">Whole sample</tissue>
    </source>
</reference>
<dbReference type="AlphaFoldDB" id="A0A8B8CDG5"/>
<evidence type="ECO:0000259" key="9">
    <source>
        <dbReference type="SMART" id="SM00051"/>
    </source>
</evidence>
<organism evidence="10 11">
    <name type="scientific">Crassostrea virginica</name>
    <name type="common">Eastern oyster</name>
    <dbReference type="NCBI Taxonomy" id="6565"/>
    <lineage>
        <taxon>Eukaryota</taxon>
        <taxon>Metazoa</taxon>
        <taxon>Spiralia</taxon>
        <taxon>Lophotrochozoa</taxon>
        <taxon>Mollusca</taxon>
        <taxon>Bivalvia</taxon>
        <taxon>Autobranchia</taxon>
        <taxon>Pteriomorphia</taxon>
        <taxon>Ostreida</taxon>
        <taxon>Ostreoidea</taxon>
        <taxon>Ostreidae</taxon>
        <taxon>Crassostrea</taxon>
    </lineage>
</organism>
<evidence type="ECO:0000313" key="11">
    <source>
        <dbReference type="RefSeq" id="XP_022313817.1"/>
    </source>
</evidence>
<protein>
    <submittedName>
        <fullName evidence="11">Protein jagged-1-like</fullName>
    </submittedName>
</protein>
<dbReference type="InterPro" id="IPR011651">
    <property type="entry name" value="Notch_ligand_N"/>
</dbReference>
<dbReference type="GO" id="GO:0007219">
    <property type="term" value="P:Notch signaling pathway"/>
    <property type="evidence" value="ECO:0007669"/>
    <property type="project" value="InterPro"/>
</dbReference>
<keyword evidence="8" id="KW-0732">Signal</keyword>
<dbReference type="Gene3D" id="2.10.25.140">
    <property type="match status" value="1"/>
</dbReference>
<evidence type="ECO:0000256" key="5">
    <source>
        <dbReference type="ARBA" id="ARBA00022989"/>
    </source>
</evidence>
<feature type="signal peptide" evidence="8">
    <location>
        <begin position="1"/>
        <end position="21"/>
    </location>
</feature>
<evidence type="ECO:0000256" key="3">
    <source>
        <dbReference type="ARBA" id="ARBA00022692"/>
    </source>
</evidence>
<name>A0A8B8CDG5_CRAVI</name>
<evidence type="ECO:0000256" key="7">
    <source>
        <dbReference type="ARBA" id="ARBA00023180"/>
    </source>
</evidence>
<accession>A0A8B8CDG5</accession>
<keyword evidence="3" id="KW-0812">Transmembrane</keyword>
<dbReference type="GO" id="GO:0016020">
    <property type="term" value="C:membrane"/>
    <property type="evidence" value="ECO:0007669"/>
    <property type="project" value="UniProtKB-SubCell"/>
</dbReference>
<evidence type="ECO:0000313" key="10">
    <source>
        <dbReference type="Proteomes" id="UP000694844"/>
    </source>
</evidence>
<keyword evidence="2" id="KW-0245">EGF-like domain</keyword>
<feature type="domain" description="DSL" evidence="9">
    <location>
        <begin position="153"/>
        <end position="212"/>
    </location>
</feature>
<feature type="chain" id="PRO_5033989868" evidence="8">
    <location>
        <begin position="22"/>
        <end position="224"/>
    </location>
</feature>
<evidence type="ECO:0000256" key="8">
    <source>
        <dbReference type="SAM" id="SignalP"/>
    </source>
</evidence>
<keyword evidence="7" id="KW-0325">Glycoprotein</keyword>
<keyword evidence="1" id="KW-0217">Developmental protein</keyword>
<keyword evidence="5" id="KW-0472">Membrane</keyword>
<evidence type="ECO:0000256" key="1">
    <source>
        <dbReference type="ARBA" id="ARBA00022473"/>
    </source>
</evidence>
<evidence type="ECO:0000256" key="6">
    <source>
        <dbReference type="ARBA" id="ARBA00023157"/>
    </source>
</evidence>